<evidence type="ECO:0000313" key="3">
    <source>
        <dbReference type="EMBL" id="ABJ85324.1"/>
    </source>
</evidence>
<dbReference type="KEGG" id="sus:Acid_4362"/>
<dbReference type="eggNOG" id="COG0457">
    <property type="taxonomic scope" value="Bacteria"/>
</dbReference>
<keyword evidence="1" id="KW-0802">TPR repeat</keyword>
<dbReference type="InterPro" id="IPR019734">
    <property type="entry name" value="TPR_rpt"/>
</dbReference>
<name>Q01YE1_SOLUE</name>
<protein>
    <submittedName>
        <fullName evidence="3">Tetratricopeptide TPR_2 repeat protein</fullName>
    </submittedName>
</protein>
<proteinExistence type="predicted"/>
<dbReference type="EMBL" id="CP000473">
    <property type="protein sequence ID" value="ABJ85324.1"/>
    <property type="molecule type" value="Genomic_DNA"/>
</dbReference>
<evidence type="ECO:0000256" key="1">
    <source>
        <dbReference type="PROSITE-ProRule" id="PRU00339"/>
    </source>
</evidence>
<dbReference type="InterPro" id="IPR011990">
    <property type="entry name" value="TPR-like_helical_dom_sf"/>
</dbReference>
<dbReference type="PROSITE" id="PS50005">
    <property type="entry name" value="TPR"/>
    <property type="match status" value="1"/>
</dbReference>
<dbReference type="HOGENOM" id="CLU_1325627_0_0_0"/>
<dbReference type="STRING" id="234267.Acid_4362"/>
<feature type="compositionally biased region" description="Basic and acidic residues" evidence="2">
    <location>
        <begin position="1"/>
        <end position="19"/>
    </location>
</feature>
<sequence length="207" mass="23157">MPEKKKSVADNSKNTDRRMTKPQAPRIPPNHEPAHKSPAPITPSLAARQLAAFEAAMKHFHARKFKEARDLFQEAADGPERDVAQRSRLHTTMCDRRLQQAPPLDLGSAEEHYNYGVAMINVRNIGEARAHLEKAIQLTPGAEHIHYALALAQGLSGDFAGAQENLRIAIELEPRNRMIARQDADFAPLAHQSNIHSLLYPEKKSSW</sequence>
<accession>Q01YE1</accession>
<reference evidence="3" key="1">
    <citation type="submission" date="2006-10" db="EMBL/GenBank/DDBJ databases">
        <title>Complete sequence of Solibacter usitatus Ellin6076.</title>
        <authorList>
            <consortium name="US DOE Joint Genome Institute"/>
            <person name="Copeland A."/>
            <person name="Lucas S."/>
            <person name="Lapidus A."/>
            <person name="Barry K."/>
            <person name="Detter J.C."/>
            <person name="Glavina del Rio T."/>
            <person name="Hammon N."/>
            <person name="Israni S."/>
            <person name="Dalin E."/>
            <person name="Tice H."/>
            <person name="Pitluck S."/>
            <person name="Thompson L.S."/>
            <person name="Brettin T."/>
            <person name="Bruce D."/>
            <person name="Han C."/>
            <person name="Tapia R."/>
            <person name="Gilna P."/>
            <person name="Schmutz J."/>
            <person name="Larimer F."/>
            <person name="Land M."/>
            <person name="Hauser L."/>
            <person name="Kyrpides N."/>
            <person name="Mikhailova N."/>
            <person name="Janssen P.H."/>
            <person name="Kuske C.R."/>
            <person name="Richardson P."/>
        </authorList>
    </citation>
    <scope>NUCLEOTIDE SEQUENCE</scope>
    <source>
        <strain evidence="3">Ellin6076</strain>
    </source>
</reference>
<dbReference type="SUPFAM" id="SSF48452">
    <property type="entry name" value="TPR-like"/>
    <property type="match status" value="1"/>
</dbReference>
<dbReference type="Gene3D" id="1.25.40.10">
    <property type="entry name" value="Tetratricopeptide repeat domain"/>
    <property type="match status" value="1"/>
</dbReference>
<evidence type="ECO:0000256" key="2">
    <source>
        <dbReference type="SAM" id="MobiDB-lite"/>
    </source>
</evidence>
<feature type="repeat" description="TPR" evidence="1">
    <location>
        <begin position="109"/>
        <end position="142"/>
    </location>
</feature>
<feature type="region of interest" description="Disordered" evidence="2">
    <location>
        <begin position="1"/>
        <end position="41"/>
    </location>
</feature>
<gene>
    <name evidence="3" type="ordered locus">Acid_4362</name>
</gene>
<dbReference type="AlphaFoldDB" id="Q01YE1"/>
<organism evidence="3">
    <name type="scientific">Solibacter usitatus (strain Ellin6076)</name>
    <dbReference type="NCBI Taxonomy" id="234267"/>
    <lineage>
        <taxon>Bacteria</taxon>
        <taxon>Pseudomonadati</taxon>
        <taxon>Acidobacteriota</taxon>
        <taxon>Terriglobia</taxon>
        <taxon>Bryobacterales</taxon>
        <taxon>Solibacteraceae</taxon>
        <taxon>Candidatus Solibacter</taxon>
    </lineage>
</organism>
<dbReference type="InParanoid" id="Q01YE1"/>